<feature type="region of interest" description="Disordered" evidence="1">
    <location>
        <begin position="1"/>
        <end position="48"/>
    </location>
</feature>
<dbReference type="InterPro" id="IPR041588">
    <property type="entry name" value="Integrase_H2C2"/>
</dbReference>
<dbReference type="Proteomes" id="UP000027456">
    <property type="component" value="Unassembled WGS sequence"/>
</dbReference>
<proteinExistence type="predicted"/>
<evidence type="ECO:0000313" key="4">
    <source>
        <dbReference type="Proteomes" id="UP000027456"/>
    </source>
</evidence>
<organism evidence="3 4">
    <name type="scientific">Rhizoctonia solani 123E</name>
    <dbReference type="NCBI Taxonomy" id="1423351"/>
    <lineage>
        <taxon>Eukaryota</taxon>
        <taxon>Fungi</taxon>
        <taxon>Dikarya</taxon>
        <taxon>Basidiomycota</taxon>
        <taxon>Agaricomycotina</taxon>
        <taxon>Agaricomycetes</taxon>
        <taxon>Cantharellales</taxon>
        <taxon>Ceratobasidiaceae</taxon>
        <taxon>Rhizoctonia</taxon>
    </lineage>
</organism>
<accession>A0A074RDY7</accession>
<evidence type="ECO:0000256" key="1">
    <source>
        <dbReference type="SAM" id="MobiDB-lite"/>
    </source>
</evidence>
<dbReference type="OrthoDB" id="3249394at2759"/>
<evidence type="ECO:0000313" key="3">
    <source>
        <dbReference type="EMBL" id="KEP45019.1"/>
    </source>
</evidence>
<reference evidence="3 4" key="1">
    <citation type="submission" date="2013-12" db="EMBL/GenBank/DDBJ databases">
        <authorList>
            <person name="Cubeta M."/>
            <person name="Pakala S."/>
            <person name="Fedorova N."/>
            <person name="Thomas E."/>
            <person name="Dean R."/>
            <person name="Jabaji S."/>
            <person name="Neate S."/>
            <person name="Toda T."/>
            <person name="Tavantzis S."/>
            <person name="Vilgalys R."/>
            <person name="Bharathan N."/>
            <person name="Pakala S."/>
            <person name="Losada L.S."/>
            <person name="Zafar N."/>
            <person name="Nierman W."/>
        </authorList>
    </citation>
    <scope>NUCLEOTIDE SEQUENCE [LARGE SCALE GENOMIC DNA]</scope>
    <source>
        <strain evidence="3 4">123E</strain>
    </source>
</reference>
<dbReference type="Pfam" id="PF17921">
    <property type="entry name" value="Integrase_H2C2"/>
    <property type="match status" value="1"/>
</dbReference>
<dbReference type="STRING" id="1423351.A0A074RDY7"/>
<feature type="compositionally biased region" description="Polar residues" evidence="1">
    <location>
        <begin position="1"/>
        <end position="20"/>
    </location>
</feature>
<evidence type="ECO:0000259" key="2">
    <source>
        <dbReference type="Pfam" id="PF17921"/>
    </source>
</evidence>
<feature type="domain" description="Integrase zinc-binding" evidence="2">
    <location>
        <begin position="138"/>
        <end position="181"/>
    </location>
</feature>
<keyword evidence="4" id="KW-1185">Reference proteome</keyword>
<dbReference type="HOGENOM" id="CLU_1489800_0_0_1"/>
<dbReference type="EMBL" id="AZST01002360">
    <property type="protein sequence ID" value="KEP45019.1"/>
    <property type="molecule type" value="Genomic_DNA"/>
</dbReference>
<sequence length="181" mass="21127">MSETASKANGPTDQENLQPRRSTRKRKQVQRLEVSHAPTHQRKKSVPKWKLNKQEKCVRKHNNAVGEDIPKDTEEVGAENKGRITDVIRGRYAEDEFFKTIETNPSQFRNFILEDGLIYMKSELGHALCVPDIKEENNSVREIVIHDTHSKLGHAGYKRTKYAMRGRLWWHDMINDIKKYC</sequence>
<feature type="compositionally biased region" description="Basic residues" evidence="1">
    <location>
        <begin position="39"/>
        <end position="48"/>
    </location>
</feature>
<dbReference type="Gene3D" id="1.10.340.70">
    <property type="match status" value="1"/>
</dbReference>
<comment type="caution">
    <text evidence="3">The sequence shown here is derived from an EMBL/GenBank/DDBJ whole genome shotgun (WGS) entry which is preliminary data.</text>
</comment>
<name>A0A074RDY7_9AGAM</name>
<dbReference type="AlphaFoldDB" id="A0A074RDY7"/>
<protein>
    <recommendedName>
        <fullName evidence="2">Integrase zinc-binding domain-containing protein</fullName>
    </recommendedName>
</protein>
<gene>
    <name evidence="3" type="ORF">V565_329150</name>
</gene>